<feature type="transmembrane region" description="Helical" evidence="7">
    <location>
        <begin position="358"/>
        <end position="375"/>
    </location>
</feature>
<dbReference type="Pfam" id="PF00083">
    <property type="entry name" value="Sugar_tr"/>
    <property type="match status" value="1"/>
</dbReference>
<dbReference type="SUPFAM" id="SSF103473">
    <property type="entry name" value="MFS general substrate transporter"/>
    <property type="match status" value="1"/>
</dbReference>
<dbReference type="InterPro" id="IPR050360">
    <property type="entry name" value="MFS_Sugar_Transporters"/>
</dbReference>
<evidence type="ECO:0000256" key="5">
    <source>
        <dbReference type="ARBA" id="ARBA00022989"/>
    </source>
</evidence>
<feature type="transmembrane region" description="Helical" evidence="7">
    <location>
        <begin position="317"/>
        <end position="338"/>
    </location>
</feature>
<feature type="transmembrane region" description="Helical" evidence="7">
    <location>
        <begin position="105"/>
        <end position="128"/>
    </location>
</feature>
<evidence type="ECO:0000256" key="2">
    <source>
        <dbReference type="ARBA" id="ARBA00010992"/>
    </source>
</evidence>
<comment type="subcellular location">
    <subcellularLocation>
        <location evidence="1">Membrane</location>
        <topology evidence="1">Multi-pass membrane protein</topology>
    </subcellularLocation>
</comment>
<evidence type="ECO:0000256" key="6">
    <source>
        <dbReference type="ARBA" id="ARBA00023136"/>
    </source>
</evidence>
<dbReference type="EMBL" id="LKEB01000114">
    <property type="protein sequence ID" value="ROV88715.1"/>
    <property type="molecule type" value="Genomic_DNA"/>
</dbReference>
<dbReference type="InterPro" id="IPR005828">
    <property type="entry name" value="MFS_sugar_transport-like"/>
</dbReference>
<feature type="domain" description="Major facilitator superfamily (MFS) profile" evidence="8">
    <location>
        <begin position="67"/>
        <end position="505"/>
    </location>
</feature>
<evidence type="ECO:0000256" key="1">
    <source>
        <dbReference type="ARBA" id="ARBA00004141"/>
    </source>
</evidence>
<keyword evidence="4 7" id="KW-0812">Transmembrane</keyword>
<sequence length="550" mass="61069">MSSNTWIDPDTSKSEPALQHNVFREAEKLGVDVEEVVVTRVSEEDLMKISRDCLDVHSKAGFRLILVVLVMGFNMAGYGVDWGVIGSINSYDTFHNYFGFPNSGVILGTINGLMTIGTFVGAPFLALGDVIGRRGVNFIGNLIVVVAALIQGLAPNLAALMVGRFLLGFGSSMASAPQLMAEIAPVHLRGRLVGFFGTWFQFGSIIMIGAMTGFTKWNSDYQWRVPLILEALFPFLVCVTIYWWCPESPRYLLLKGRHEDARRVIARHMTTHDDVNAPIVPLIMQQIEESIESSRTGVRASYDYRVFFTKAVGYRTFVLILYSVFQQWNGGAIISYYLSPALDTIGITKSIDQLGINLGSTCVYFVFEFLGSFIVDMFRRRTLIFAGLITFIITQTAVTITSWQYTVTGSHAAAVLTVVWVFVYQVCSASLIATMHNLYPVEVLSLPLRAKGMGFYNMVQGAAGVVQSYGISVGIEKVGYKIWVVYVAYNTLQLIAAYFVFPETSKLSLEEIDTIFETPGSNPVKLSLKIEKAREERERVRREEADGGDA</sequence>
<keyword evidence="5 7" id="KW-1133">Transmembrane helix</keyword>
<accession>A0A423VCL8</accession>
<comment type="caution">
    <text evidence="9">The sequence shown here is derived from an EMBL/GenBank/DDBJ whole genome shotgun (WGS) entry which is preliminary data.</text>
</comment>
<name>A0A423VCL8_9PEZI</name>
<dbReference type="GO" id="GO:0016020">
    <property type="term" value="C:membrane"/>
    <property type="evidence" value="ECO:0007669"/>
    <property type="project" value="UniProtKB-SubCell"/>
</dbReference>
<evidence type="ECO:0000313" key="10">
    <source>
        <dbReference type="Proteomes" id="UP000285146"/>
    </source>
</evidence>
<keyword evidence="10" id="KW-1185">Reference proteome</keyword>
<dbReference type="PANTHER" id="PTHR48022:SF79">
    <property type="entry name" value="LACTOSE PERMEASE, PUTATIVE (AFU_ORTHOLOGUE AFUA_6G01860)-RELATED"/>
    <property type="match status" value="1"/>
</dbReference>
<dbReference type="PANTHER" id="PTHR48022">
    <property type="entry name" value="PLASTIDIC GLUCOSE TRANSPORTER 4"/>
    <property type="match status" value="1"/>
</dbReference>
<feature type="transmembrane region" description="Helical" evidence="7">
    <location>
        <begin position="223"/>
        <end position="245"/>
    </location>
</feature>
<protein>
    <recommendedName>
        <fullName evidence="8">Major facilitator superfamily (MFS) profile domain-containing protein</fullName>
    </recommendedName>
</protein>
<dbReference type="Proteomes" id="UP000285146">
    <property type="component" value="Unassembled WGS sequence"/>
</dbReference>
<keyword evidence="6 7" id="KW-0472">Membrane</keyword>
<dbReference type="AlphaFoldDB" id="A0A423VCL8"/>
<evidence type="ECO:0000313" key="9">
    <source>
        <dbReference type="EMBL" id="ROV88715.1"/>
    </source>
</evidence>
<comment type="similarity">
    <text evidence="2">Belongs to the major facilitator superfamily. Sugar transporter (TC 2.A.1.1) family.</text>
</comment>
<gene>
    <name evidence="9" type="ORF">VPNG_10226</name>
</gene>
<dbReference type="OrthoDB" id="65569at2759"/>
<reference evidence="9 10" key="1">
    <citation type="submission" date="2015-09" db="EMBL/GenBank/DDBJ databases">
        <title>Host preference determinants of Valsa canker pathogens revealed by comparative genomics.</title>
        <authorList>
            <person name="Yin Z."/>
            <person name="Huang L."/>
        </authorList>
    </citation>
    <scope>NUCLEOTIDE SEQUENCE [LARGE SCALE GENOMIC DNA]</scope>
    <source>
        <strain evidence="9 10">SXYLt</strain>
    </source>
</reference>
<feature type="transmembrane region" description="Helical" evidence="7">
    <location>
        <begin position="160"/>
        <end position="180"/>
    </location>
</feature>
<dbReference type="GO" id="GO:0005351">
    <property type="term" value="F:carbohydrate:proton symporter activity"/>
    <property type="evidence" value="ECO:0007669"/>
    <property type="project" value="TreeGrafter"/>
</dbReference>
<evidence type="ECO:0000256" key="7">
    <source>
        <dbReference type="SAM" id="Phobius"/>
    </source>
</evidence>
<dbReference type="InterPro" id="IPR036259">
    <property type="entry name" value="MFS_trans_sf"/>
</dbReference>
<feature type="transmembrane region" description="Helical" evidence="7">
    <location>
        <begin position="483"/>
        <end position="501"/>
    </location>
</feature>
<dbReference type="InterPro" id="IPR020846">
    <property type="entry name" value="MFS_dom"/>
</dbReference>
<dbReference type="STRING" id="1230097.A0A423VCL8"/>
<feature type="transmembrane region" description="Helical" evidence="7">
    <location>
        <begin position="135"/>
        <end position="154"/>
    </location>
</feature>
<dbReference type="FunFam" id="1.20.1250.20:FF:000134">
    <property type="entry name" value="MFS sugar transporter protein"/>
    <property type="match status" value="1"/>
</dbReference>
<dbReference type="Gene3D" id="1.20.1250.20">
    <property type="entry name" value="MFS general substrate transporter like domains"/>
    <property type="match status" value="1"/>
</dbReference>
<evidence type="ECO:0000256" key="4">
    <source>
        <dbReference type="ARBA" id="ARBA00022692"/>
    </source>
</evidence>
<feature type="transmembrane region" description="Helical" evidence="7">
    <location>
        <begin position="192"/>
        <end position="211"/>
    </location>
</feature>
<dbReference type="PROSITE" id="PS50850">
    <property type="entry name" value="MFS"/>
    <property type="match status" value="1"/>
</dbReference>
<feature type="transmembrane region" description="Helical" evidence="7">
    <location>
        <begin position="64"/>
        <end position="85"/>
    </location>
</feature>
<dbReference type="InParanoid" id="A0A423VCL8"/>
<evidence type="ECO:0000259" key="8">
    <source>
        <dbReference type="PROSITE" id="PS50850"/>
    </source>
</evidence>
<organism evidence="9 10">
    <name type="scientific">Cytospora leucostoma</name>
    <dbReference type="NCBI Taxonomy" id="1230097"/>
    <lineage>
        <taxon>Eukaryota</taxon>
        <taxon>Fungi</taxon>
        <taxon>Dikarya</taxon>
        <taxon>Ascomycota</taxon>
        <taxon>Pezizomycotina</taxon>
        <taxon>Sordariomycetes</taxon>
        <taxon>Sordariomycetidae</taxon>
        <taxon>Diaporthales</taxon>
        <taxon>Cytosporaceae</taxon>
        <taxon>Cytospora</taxon>
    </lineage>
</organism>
<feature type="transmembrane region" description="Helical" evidence="7">
    <location>
        <begin position="382"/>
        <end position="405"/>
    </location>
</feature>
<evidence type="ECO:0000256" key="3">
    <source>
        <dbReference type="ARBA" id="ARBA00022448"/>
    </source>
</evidence>
<feature type="transmembrane region" description="Helical" evidence="7">
    <location>
        <begin position="411"/>
        <end position="433"/>
    </location>
</feature>
<proteinExistence type="inferred from homology"/>
<keyword evidence="3" id="KW-0813">Transport</keyword>